<proteinExistence type="predicted"/>
<organism evidence="1 2">
    <name type="scientific">Thelephora ganbajun</name>
    <name type="common">Ganba fungus</name>
    <dbReference type="NCBI Taxonomy" id="370292"/>
    <lineage>
        <taxon>Eukaryota</taxon>
        <taxon>Fungi</taxon>
        <taxon>Dikarya</taxon>
        <taxon>Basidiomycota</taxon>
        <taxon>Agaricomycotina</taxon>
        <taxon>Agaricomycetes</taxon>
        <taxon>Thelephorales</taxon>
        <taxon>Thelephoraceae</taxon>
        <taxon>Thelephora</taxon>
    </lineage>
</organism>
<dbReference type="Proteomes" id="UP000886501">
    <property type="component" value="Unassembled WGS sequence"/>
</dbReference>
<name>A0ACB6Z188_THEGA</name>
<comment type="caution">
    <text evidence="1">The sequence shown here is derived from an EMBL/GenBank/DDBJ whole genome shotgun (WGS) entry which is preliminary data.</text>
</comment>
<evidence type="ECO:0000313" key="2">
    <source>
        <dbReference type="Proteomes" id="UP000886501"/>
    </source>
</evidence>
<sequence>MDETSPPSDPPPKTNSRNASRKGPKVKSVRGYPYVPPTANTLMPQPTPEVPALNKRDLEALTCKVSLGWIYVNLVDTSPKDFVFGRYNPWPVATNNVKKIVNTMTKDYHVESYTNPLKMVVNPGDLLSTQQFSKDYNPATATEELQLPEACFSERSGQIHFFSGHHRYLTAREASPTLSSKFAKTRDARQGNKLQRLIKLVKWWPVEVFDTVELTKANIVANLPPHRLHHHLSRNPDPLPALKRTTLEQGWDLFVQLREISVRDLQTRPDPEWLRGQGLNNRIIRVRPL</sequence>
<keyword evidence="2" id="KW-1185">Reference proteome</keyword>
<evidence type="ECO:0000313" key="1">
    <source>
        <dbReference type="EMBL" id="KAF9643203.1"/>
    </source>
</evidence>
<protein>
    <submittedName>
        <fullName evidence="1">Uncharacterized protein</fullName>
    </submittedName>
</protein>
<accession>A0ACB6Z188</accession>
<reference evidence="1" key="1">
    <citation type="submission" date="2019-10" db="EMBL/GenBank/DDBJ databases">
        <authorList>
            <consortium name="DOE Joint Genome Institute"/>
            <person name="Kuo A."/>
            <person name="Miyauchi S."/>
            <person name="Kiss E."/>
            <person name="Drula E."/>
            <person name="Kohler A."/>
            <person name="Sanchez-Garcia M."/>
            <person name="Andreopoulos B."/>
            <person name="Barry K.W."/>
            <person name="Bonito G."/>
            <person name="Buee M."/>
            <person name="Carver A."/>
            <person name="Chen C."/>
            <person name="Cichocki N."/>
            <person name="Clum A."/>
            <person name="Culley D."/>
            <person name="Crous P.W."/>
            <person name="Fauchery L."/>
            <person name="Girlanda M."/>
            <person name="Hayes R."/>
            <person name="Keri Z."/>
            <person name="Labutti K."/>
            <person name="Lipzen A."/>
            <person name="Lombard V."/>
            <person name="Magnuson J."/>
            <person name="Maillard F."/>
            <person name="Morin E."/>
            <person name="Murat C."/>
            <person name="Nolan M."/>
            <person name="Ohm R."/>
            <person name="Pangilinan J."/>
            <person name="Pereira M."/>
            <person name="Perotto S."/>
            <person name="Peter M."/>
            <person name="Riley R."/>
            <person name="Sitrit Y."/>
            <person name="Stielow B."/>
            <person name="Szollosi G."/>
            <person name="Zifcakova L."/>
            <person name="Stursova M."/>
            <person name="Spatafora J.W."/>
            <person name="Tedersoo L."/>
            <person name="Vaario L.-M."/>
            <person name="Yamada A."/>
            <person name="Yan M."/>
            <person name="Wang P."/>
            <person name="Xu J."/>
            <person name="Bruns T."/>
            <person name="Baldrian P."/>
            <person name="Vilgalys R."/>
            <person name="Henrissat B."/>
            <person name="Grigoriev I.V."/>
            <person name="Hibbett D."/>
            <person name="Nagy L.G."/>
            <person name="Martin F.M."/>
        </authorList>
    </citation>
    <scope>NUCLEOTIDE SEQUENCE</scope>
    <source>
        <strain evidence="1">P2</strain>
    </source>
</reference>
<gene>
    <name evidence="1" type="ORF">BDM02DRAFT_3192053</name>
</gene>
<reference evidence="1" key="2">
    <citation type="journal article" date="2020" name="Nat. Commun.">
        <title>Large-scale genome sequencing of mycorrhizal fungi provides insights into the early evolution of symbiotic traits.</title>
        <authorList>
            <person name="Miyauchi S."/>
            <person name="Kiss E."/>
            <person name="Kuo A."/>
            <person name="Drula E."/>
            <person name="Kohler A."/>
            <person name="Sanchez-Garcia M."/>
            <person name="Morin E."/>
            <person name="Andreopoulos B."/>
            <person name="Barry K.W."/>
            <person name="Bonito G."/>
            <person name="Buee M."/>
            <person name="Carver A."/>
            <person name="Chen C."/>
            <person name="Cichocki N."/>
            <person name="Clum A."/>
            <person name="Culley D."/>
            <person name="Crous P.W."/>
            <person name="Fauchery L."/>
            <person name="Girlanda M."/>
            <person name="Hayes R.D."/>
            <person name="Keri Z."/>
            <person name="LaButti K."/>
            <person name="Lipzen A."/>
            <person name="Lombard V."/>
            <person name="Magnuson J."/>
            <person name="Maillard F."/>
            <person name="Murat C."/>
            <person name="Nolan M."/>
            <person name="Ohm R.A."/>
            <person name="Pangilinan J."/>
            <person name="Pereira M.F."/>
            <person name="Perotto S."/>
            <person name="Peter M."/>
            <person name="Pfister S."/>
            <person name="Riley R."/>
            <person name="Sitrit Y."/>
            <person name="Stielow J.B."/>
            <person name="Szollosi G."/>
            <person name="Zifcakova L."/>
            <person name="Stursova M."/>
            <person name="Spatafora J.W."/>
            <person name="Tedersoo L."/>
            <person name="Vaario L.M."/>
            <person name="Yamada A."/>
            <person name="Yan M."/>
            <person name="Wang P."/>
            <person name="Xu J."/>
            <person name="Bruns T."/>
            <person name="Baldrian P."/>
            <person name="Vilgalys R."/>
            <person name="Dunand C."/>
            <person name="Henrissat B."/>
            <person name="Grigoriev I.V."/>
            <person name="Hibbett D."/>
            <person name="Nagy L.G."/>
            <person name="Martin F.M."/>
        </authorList>
    </citation>
    <scope>NUCLEOTIDE SEQUENCE</scope>
    <source>
        <strain evidence="1">P2</strain>
    </source>
</reference>
<dbReference type="EMBL" id="MU118266">
    <property type="protein sequence ID" value="KAF9643203.1"/>
    <property type="molecule type" value="Genomic_DNA"/>
</dbReference>